<gene>
    <name evidence="10" type="primary">yhdJ</name>
    <name evidence="10" type="ORF">MGALJ_39500</name>
</gene>
<dbReference type="InterPro" id="IPR017985">
    <property type="entry name" value="MeTrfase_CN4_CS"/>
</dbReference>
<evidence type="ECO:0000256" key="7">
    <source>
        <dbReference type="ARBA" id="ARBA00049120"/>
    </source>
</evidence>
<evidence type="ECO:0000256" key="3">
    <source>
        <dbReference type="ARBA" id="ARBA00022679"/>
    </source>
</evidence>
<dbReference type="Pfam" id="PF01555">
    <property type="entry name" value="N6_N4_Mtase"/>
    <property type="match status" value="1"/>
</dbReference>
<dbReference type="REBASE" id="374240">
    <property type="entry name" value="M.Mga6399ORF39500P"/>
</dbReference>
<keyword evidence="11" id="KW-1185">Reference proteome</keyword>
<protein>
    <recommendedName>
        <fullName evidence="8">Methyltransferase</fullName>
        <ecNumber evidence="8">2.1.1.-</ecNumber>
    </recommendedName>
</protein>
<organism evidence="10 11">
    <name type="scientific">Mycobacterium gallinarum</name>
    <dbReference type="NCBI Taxonomy" id="39689"/>
    <lineage>
        <taxon>Bacteria</taxon>
        <taxon>Bacillati</taxon>
        <taxon>Actinomycetota</taxon>
        <taxon>Actinomycetes</taxon>
        <taxon>Mycobacteriales</taxon>
        <taxon>Mycobacteriaceae</taxon>
        <taxon>Mycobacterium</taxon>
    </lineage>
</organism>
<keyword evidence="4" id="KW-0949">S-adenosyl-L-methionine</keyword>
<dbReference type="KEGG" id="mgau:MGALJ_39500"/>
<evidence type="ECO:0000259" key="9">
    <source>
        <dbReference type="Pfam" id="PF01555"/>
    </source>
</evidence>
<dbReference type="EMBL" id="AP022601">
    <property type="protein sequence ID" value="BBY94281.1"/>
    <property type="molecule type" value="Genomic_DNA"/>
</dbReference>
<dbReference type="GO" id="GO:0008170">
    <property type="term" value="F:N-methyltransferase activity"/>
    <property type="evidence" value="ECO:0007669"/>
    <property type="project" value="InterPro"/>
</dbReference>
<evidence type="ECO:0000256" key="8">
    <source>
        <dbReference type="RuleBase" id="RU362026"/>
    </source>
</evidence>
<keyword evidence="3" id="KW-0808">Transferase</keyword>
<dbReference type="Gene3D" id="3.40.50.150">
    <property type="entry name" value="Vaccinia Virus protein VP39"/>
    <property type="match status" value="1"/>
</dbReference>
<proteinExistence type="inferred from homology"/>
<dbReference type="GO" id="GO:0032259">
    <property type="term" value="P:methylation"/>
    <property type="evidence" value="ECO:0007669"/>
    <property type="project" value="UniProtKB-KW"/>
</dbReference>
<dbReference type="GO" id="GO:0015667">
    <property type="term" value="F:site-specific DNA-methyltransferase (cytosine-N4-specific) activity"/>
    <property type="evidence" value="ECO:0007669"/>
    <property type="project" value="UniProtKB-EC"/>
</dbReference>
<sequence length="294" mass="32964">MTDQDKIGPYLRNRVVQGDCTELAANLPDESIDVLVTSPPYWGQRMSDGMGVEDDPRDYVEALTKIFRVIQPKIKQDGLVWINVGDAYNTPVNWRLDDHAYSSLGPDKVGLNATNSAYVKPRAKRKAFLKKDTPWLTYGNLLALPYRMVIGMSDDGWLFRGEVIWRKKNPMPEGRCRRPHRAHESIYLFARDERHAFKTAPPVKSVWEFPNEKIDGLAHYSRFPLALPRQCIDALGRAGDEVVVLDPFSGSGTTGLAALSLGCSYLGFEIDPDQVEASNERLAAAESRPQLFPG</sequence>
<accession>A0A9W4B591</accession>
<evidence type="ECO:0000256" key="5">
    <source>
        <dbReference type="ARBA" id="ARBA00022747"/>
    </source>
</evidence>
<evidence type="ECO:0000256" key="1">
    <source>
        <dbReference type="ARBA" id="ARBA00010203"/>
    </source>
</evidence>
<dbReference type="AlphaFoldDB" id="A0A9W4B591"/>
<dbReference type="InterPro" id="IPR001091">
    <property type="entry name" value="RM_Methyltransferase"/>
</dbReference>
<evidence type="ECO:0000256" key="4">
    <source>
        <dbReference type="ARBA" id="ARBA00022691"/>
    </source>
</evidence>
<dbReference type="InterPro" id="IPR002941">
    <property type="entry name" value="DNA_methylase_N4/N6"/>
</dbReference>
<dbReference type="RefSeq" id="WP_163731702.1">
    <property type="nucleotide sequence ID" value="NZ_AP022601.1"/>
</dbReference>
<keyword evidence="6" id="KW-0238">DNA-binding</keyword>
<evidence type="ECO:0000313" key="11">
    <source>
        <dbReference type="Proteomes" id="UP000465785"/>
    </source>
</evidence>
<dbReference type="InterPro" id="IPR029063">
    <property type="entry name" value="SAM-dependent_MTases_sf"/>
</dbReference>
<reference evidence="10 11" key="1">
    <citation type="journal article" date="2019" name="Emerg. Microbes Infect.">
        <title>Comprehensive subspecies identification of 175 nontuberculous mycobacteria species based on 7547 genomic profiles.</title>
        <authorList>
            <person name="Matsumoto Y."/>
            <person name="Kinjo T."/>
            <person name="Motooka D."/>
            <person name="Nabeya D."/>
            <person name="Jung N."/>
            <person name="Uechi K."/>
            <person name="Horii T."/>
            <person name="Iida T."/>
            <person name="Fujita J."/>
            <person name="Nakamura S."/>
        </authorList>
    </citation>
    <scope>NUCLEOTIDE SEQUENCE [LARGE SCALE GENOMIC DNA]</scope>
    <source>
        <strain evidence="10 11">JCM 6399</strain>
    </source>
</reference>
<comment type="catalytic activity">
    <reaction evidence="7">
        <text>a 2'-deoxycytidine in DNA + S-adenosyl-L-methionine = an N(4)-methyl-2'-deoxycytidine in DNA + S-adenosyl-L-homocysteine + H(+)</text>
        <dbReference type="Rhea" id="RHEA:16857"/>
        <dbReference type="Rhea" id="RHEA-COMP:11369"/>
        <dbReference type="Rhea" id="RHEA-COMP:13674"/>
        <dbReference type="ChEBI" id="CHEBI:15378"/>
        <dbReference type="ChEBI" id="CHEBI:57856"/>
        <dbReference type="ChEBI" id="CHEBI:59789"/>
        <dbReference type="ChEBI" id="CHEBI:85452"/>
        <dbReference type="ChEBI" id="CHEBI:137933"/>
        <dbReference type="EC" id="2.1.1.113"/>
    </reaction>
</comment>
<dbReference type="GO" id="GO:0009307">
    <property type="term" value="P:DNA restriction-modification system"/>
    <property type="evidence" value="ECO:0007669"/>
    <property type="project" value="UniProtKB-KW"/>
</dbReference>
<dbReference type="CDD" id="cd02440">
    <property type="entry name" value="AdoMet_MTases"/>
    <property type="match status" value="1"/>
</dbReference>
<evidence type="ECO:0000256" key="2">
    <source>
        <dbReference type="ARBA" id="ARBA00022603"/>
    </source>
</evidence>
<keyword evidence="5" id="KW-0680">Restriction system</keyword>
<dbReference type="GO" id="GO:0003677">
    <property type="term" value="F:DNA binding"/>
    <property type="evidence" value="ECO:0007669"/>
    <property type="project" value="UniProtKB-KW"/>
</dbReference>
<dbReference type="PRINTS" id="PR00508">
    <property type="entry name" value="S21N4MTFRASE"/>
</dbReference>
<name>A0A9W4B591_9MYCO</name>
<dbReference type="EC" id="2.1.1.-" evidence="8"/>
<keyword evidence="2 10" id="KW-0489">Methyltransferase</keyword>
<evidence type="ECO:0000256" key="6">
    <source>
        <dbReference type="ARBA" id="ARBA00023125"/>
    </source>
</evidence>
<dbReference type="PROSITE" id="PS00093">
    <property type="entry name" value="N4_MTASE"/>
    <property type="match status" value="1"/>
</dbReference>
<evidence type="ECO:0000313" key="10">
    <source>
        <dbReference type="EMBL" id="BBY94281.1"/>
    </source>
</evidence>
<comment type="similarity">
    <text evidence="1">Belongs to the N(4)/N(6)-methyltransferase family. N(4) subfamily.</text>
</comment>
<feature type="domain" description="DNA methylase N-4/N-6" evidence="9">
    <location>
        <begin position="32"/>
        <end position="280"/>
    </location>
</feature>
<dbReference type="SUPFAM" id="SSF53335">
    <property type="entry name" value="S-adenosyl-L-methionine-dependent methyltransferases"/>
    <property type="match status" value="1"/>
</dbReference>
<dbReference type="Proteomes" id="UP000465785">
    <property type="component" value="Chromosome"/>
</dbReference>